<evidence type="ECO:0000256" key="1">
    <source>
        <dbReference type="SAM" id="SignalP"/>
    </source>
</evidence>
<dbReference type="InterPro" id="IPR027843">
    <property type="entry name" value="DUF4440"/>
</dbReference>
<dbReference type="SUPFAM" id="SSF54427">
    <property type="entry name" value="NTF2-like"/>
    <property type="match status" value="1"/>
</dbReference>
<feature type="chain" id="PRO_5046817193" evidence="1">
    <location>
        <begin position="22"/>
        <end position="173"/>
    </location>
</feature>
<keyword evidence="1" id="KW-0732">Signal</keyword>
<evidence type="ECO:0000259" key="2">
    <source>
        <dbReference type="Pfam" id="PF14534"/>
    </source>
</evidence>
<dbReference type="InterPro" id="IPR011944">
    <property type="entry name" value="Steroid_delta5-4_isomerase"/>
</dbReference>
<protein>
    <submittedName>
        <fullName evidence="3">SgcJ/EcaC family oxidoreductase</fullName>
    </submittedName>
</protein>
<gene>
    <name evidence="3" type="ORF">J4E00_26555</name>
</gene>
<dbReference type="Pfam" id="PF14534">
    <property type="entry name" value="DUF4440"/>
    <property type="match status" value="1"/>
</dbReference>
<sequence>MSTHKLTLCLFLVFVSFSSFAQGGSQAIERDKTAIDSQVNRMVSDWNTHEFKNMDAYVTEDVDWVNIVGMWWKGKAEVKSSHQTGFDYFFKGVPFTRKSLDIRFLTSDVAIAHLVCHVGSLFPPDGIDRVTNRTPETDNLLTLVYVKKNGTWLLSSGQNTLIDPRATKLPTTH</sequence>
<dbReference type="InterPro" id="IPR032710">
    <property type="entry name" value="NTF2-like_dom_sf"/>
</dbReference>
<comment type="caution">
    <text evidence="3">The sequence shown here is derived from an EMBL/GenBank/DDBJ whole genome shotgun (WGS) entry which is preliminary data.</text>
</comment>
<dbReference type="RefSeq" id="WP_208178389.1">
    <property type="nucleotide sequence ID" value="NZ_JAGETZ010000019.1"/>
</dbReference>
<dbReference type="EMBL" id="JAGETZ010000019">
    <property type="protein sequence ID" value="MBO2012651.1"/>
    <property type="molecule type" value="Genomic_DNA"/>
</dbReference>
<proteinExistence type="predicted"/>
<feature type="domain" description="DUF4440" evidence="2">
    <location>
        <begin position="35"/>
        <end position="153"/>
    </location>
</feature>
<evidence type="ECO:0000313" key="4">
    <source>
        <dbReference type="Proteomes" id="UP000664369"/>
    </source>
</evidence>
<name>A0ABS3QNK4_9BACT</name>
<evidence type="ECO:0000313" key="3">
    <source>
        <dbReference type="EMBL" id="MBO2012651.1"/>
    </source>
</evidence>
<keyword evidence="4" id="KW-1185">Reference proteome</keyword>
<feature type="signal peptide" evidence="1">
    <location>
        <begin position="1"/>
        <end position="21"/>
    </location>
</feature>
<accession>A0ABS3QNK4</accession>
<dbReference type="NCBIfam" id="TIGR02246">
    <property type="entry name" value="SgcJ/EcaC family oxidoreductase"/>
    <property type="match status" value="1"/>
</dbReference>
<dbReference type="Proteomes" id="UP000664369">
    <property type="component" value="Unassembled WGS sequence"/>
</dbReference>
<dbReference type="Gene3D" id="3.10.450.50">
    <property type="match status" value="1"/>
</dbReference>
<organism evidence="3 4">
    <name type="scientific">Hymenobacter negativus</name>
    <dbReference type="NCBI Taxonomy" id="2795026"/>
    <lineage>
        <taxon>Bacteria</taxon>
        <taxon>Pseudomonadati</taxon>
        <taxon>Bacteroidota</taxon>
        <taxon>Cytophagia</taxon>
        <taxon>Cytophagales</taxon>
        <taxon>Hymenobacteraceae</taxon>
        <taxon>Hymenobacter</taxon>
    </lineage>
</organism>
<reference evidence="3 4" key="1">
    <citation type="submission" date="2021-03" db="EMBL/GenBank/DDBJ databases">
        <authorList>
            <person name="Kim M.K."/>
        </authorList>
    </citation>
    <scope>NUCLEOTIDE SEQUENCE [LARGE SCALE GENOMIC DNA]</scope>
    <source>
        <strain evidence="3 4">BT442</strain>
    </source>
</reference>